<dbReference type="Proteomes" id="UP000822688">
    <property type="component" value="Chromosome 10"/>
</dbReference>
<feature type="chain" id="PRO_5035830369" description="Secreted protein" evidence="1">
    <location>
        <begin position="23"/>
        <end position="74"/>
    </location>
</feature>
<evidence type="ECO:0000313" key="2">
    <source>
        <dbReference type="EMBL" id="KAG0558804.1"/>
    </source>
</evidence>
<dbReference type="AlphaFoldDB" id="A0A8T0GKQ6"/>
<organism evidence="2 3">
    <name type="scientific">Ceratodon purpureus</name>
    <name type="common">Fire moss</name>
    <name type="synonym">Dicranum purpureum</name>
    <dbReference type="NCBI Taxonomy" id="3225"/>
    <lineage>
        <taxon>Eukaryota</taxon>
        <taxon>Viridiplantae</taxon>
        <taxon>Streptophyta</taxon>
        <taxon>Embryophyta</taxon>
        <taxon>Bryophyta</taxon>
        <taxon>Bryophytina</taxon>
        <taxon>Bryopsida</taxon>
        <taxon>Dicranidae</taxon>
        <taxon>Pseudoditrichales</taxon>
        <taxon>Ditrichaceae</taxon>
        <taxon>Ceratodon</taxon>
    </lineage>
</organism>
<gene>
    <name evidence="2" type="ORF">KC19_10G056200</name>
</gene>
<evidence type="ECO:0000256" key="1">
    <source>
        <dbReference type="SAM" id="SignalP"/>
    </source>
</evidence>
<name>A0A8T0GKQ6_CERPU</name>
<reference evidence="2" key="1">
    <citation type="submission" date="2020-06" db="EMBL/GenBank/DDBJ databases">
        <title>WGS assembly of Ceratodon purpureus strain R40.</title>
        <authorList>
            <person name="Carey S.B."/>
            <person name="Jenkins J."/>
            <person name="Shu S."/>
            <person name="Lovell J.T."/>
            <person name="Sreedasyam A."/>
            <person name="Maumus F."/>
            <person name="Tiley G.P."/>
            <person name="Fernandez-Pozo N."/>
            <person name="Barry K."/>
            <person name="Chen C."/>
            <person name="Wang M."/>
            <person name="Lipzen A."/>
            <person name="Daum C."/>
            <person name="Saski C.A."/>
            <person name="Payton A.C."/>
            <person name="Mcbreen J.C."/>
            <person name="Conrad R.E."/>
            <person name="Kollar L.M."/>
            <person name="Olsson S."/>
            <person name="Huttunen S."/>
            <person name="Landis J.B."/>
            <person name="Wickett N.J."/>
            <person name="Johnson M.G."/>
            <person name="Rensing S.A."/>
            <person name="Grimwood J."/>
            <person name="Schmutz J."/>
            <person name="Mcdaniel S.F."/>
        </authorList>
    </citation>
    <scope>NUCLEOTIDE SEQUENCE</scope>
    <source>
        <strain evidence="2">R40</strain>
    </source>
</reference>
<accession>A0A8T0GKQ6</accession>
<proteinExistence type="predicted"/>
<keyword evidence="1" id="KW-0732">Signal</keyword>
<evidence type="ECO:0000313" key="3">
    <source>
        <dbReference type="Proteomes" id="UP000822688"/>
    </source>
</evidence>
<feature type="signal peptide" evidence="1">
    <location>
        <begin position="1"/>
        <end position="22"/>
    </location>
</feature>
<keyword evidence="3" id="KW-1185">Reference proteome</keyword>
<comment type="caution">
    <text evidence="2">The sequence shown here is derived from an EMBL/GenBank/DDBJ whole genome shotgun (WGS) entry which is preliminary data.</text>
</comment>
<evidence type="ECO:0008006" key="4">
    <source>
        <dbReference type="Google" id="ProtNLM"/>
    </source>
</evidence>
<protein>
    <recommendedName>
        <fullName evidence="4">Secreted protein</fullName>
    </recommendedName>
</protein>
<dbReference type="EMBL" id="CM026431">
    <property type="protein sequence ID" value="KAG0558804.1"/>
    <property type="molecule type" value="Genomic_DNA"/>
</dbReference>
<sequence length="74" mass="9043">METWKACFWFLFFWFFFSFEEQNYFAEAMFMLDLQDCDMEWVLTTFPYREQCSATFCLLYMCEQCACEGAVSCM</sequence>